<keyword evidence="7" id="KW-1133">Transmembrane helix</keyword>
<dbReference type="InterPro" id="IPR036396">
    <property type="entry name" value="Cyt_P450_sf"/>
</dbReference>
<dbReference type="SUPFAM" id="SSF48264">
    <property type="entry name" value="Cytochrome P450"/>
    <property type="match status" value="1"/>
</dbReference>
<dbReference type="InterPro" id="IPR001128">
    <property type="entry name" value="Cyt_P450"/>
</dbReference>
<dbReference type="PANTHER" id="PTHR47582">
    <property type="entry name" value="P450, PUTATIVE (EUROFUNG)-RELATED"/>
    <property type="match status" value="1"/>
</dbReference>
<keyword evidence="4 6" id="KW-0408">Iron</keyword>
<evidence type="ECO:0000256" key="7">
    <source>
        <dbReference type="SAM" id="Phobius"/>
    </source>
</evidence>
<dbReference type="Pfam" id="PF00067">
    <property type="entry name" value="p450"/>
    <property type="match status" value="1"/>
</dbReference>
<keyword evidence="6" id="KW-0560">Oxidoreductase</keyword>
<evidence type="ECO:0000313" key="9">
    <source>
        <dbReference type="Proteomes" id="UP001391051"/>
    </source>
</evidence>
<name>A0ABR1QPK7_9PEZI</name>
<dbReference type="InterPro" id="IPR002403">
    <property type="entry name" value="Cyt_P450_E_grp-IV"/>
</dbReference>
<dbReference type="GeneID" id="92071990"/>
<dbReference type="PRINTS" id="PR00465">
    <property type="entry name" value="EP450IV"/>
</dbReference>
<dbReference type="InterPro" id="IPR017972">
    <property type="entry name" value="Cyt_P450_CS"/>
</dbReference>
<organism evidence="8 9">
    <name type="scientific">Apiospora aurea</name>
    <dbReference type="NCBI Taxonomy" id="335848"/>
    <lineage>
        <taxon>Eukaryota</taxon>
        <taxon>Fungi</taxon>
        <taxon>Dikarya</taxon>
        <taxon>Ascomycota</taxon>
        <taxon>Pezizomycotina</taxon>
        <taxon>Sordariomycetes</taxon>
        <taxon>Xylariomycetidae</taxon>
        <taxon>Amphisphaeriales</taxon>
        <taxon>Apiosporaceae</taxon>
        <taxon>Apiospora</taxon>
    </lineage>
</organism>
<keyword evidence="3 6" id="KW-0479">Metal-binding</keyword>
<keyword evidence="7" id="KW-0812">Transmembrane</keyword>
<dbReference type="Proteomes" id="UP001391051">
    <property type="component" value="Unassembled WGS sequence"/>
</dbReference>
<comment type="caution">
    <text evidence="8">The sequence shown here is derived from an EMBL/GenBank/DDBJ whole genome shotgun (WGS) entry which is preliminary data.</text>
</comment>
<keyword evidence="5 6" id="KW-0503">Monooxygenase</keyword>
<dbReference type="Gene3D" id="1.10.630.10">
    <property type="entry name" value="Cytochrome P450"/>
    <property type="match status" value="1"/>
</dbReference>
<comment type="cofactor">
    <cofactor evidence="1">
        <name>heme</name>
        <dbReference type="ChEBI" id="CHEBI:30413"/>
    </cofactor>
</comment>
<evidence type="ECO:0000313" key="8">
    <source>
        <dbReference type="EMBL" id="KAK7961881.1"/>
    </source>
</evidence>
<keyword evidence="9" id="KW-1185">Reference proteome</keyword>
<comment type="similarity">
    <text evidence="2 6">Belongs to the cytochrome P450 family.</text>
</comment>
<evidence type="ECO:0000256" key="4">
    <source>
        <dbReference type="ARBA" id="ARBA00023004"/>
    </source>
</evidence>
<evidence type="ECO:0000256" key="3">
    <source>
        <dbReference type="ARBA" id="ARBA00022723"/>
    </source>
</evidence>
<proteinExistence type="inferred from homology"/>
<gene>
    <name evidence="8" type="ORF">PG986_002706</name>
</gene>
<reference evidence="8 9" key="1">
    <citation type="submission" date="2023-01" db="EMBL/GenBank/DDBJ databases">
        <title>Analysis of 21 Apiospora genomes using comparative genomics revels a genus with tremendous synthesis potential of carbohydrate active enzymes and secondary metabolites.</title>
        <authorList>
            <person name="Sorensen T."/>
        </authorList>
    </citation>
    <scope>NUCLEOTIDE SEQUENCE [LARGE SCALE GENOMIC DNA]</scope>
    <source>
        <strain evidence="8 9">CBS 24483</strain>
    </source>
</reference>
<keyword evidence="6" id="KW-0349">Heme</keyword>
<accession>A0ABR1QPK7</accession>
<evidence type="ECO:0000256" key="1">
    <source>
        <dbReference type="ARBA" id="ARBA00001971"/>
    </source>
</evidence>
<dbReference type="InterPro" id="IPR053007">
    <property type="entry name" value="CYP450_monoxygenase_sec-met"/>
</dbReference>
<protein>
    <submittedName>
        <fullName evidence="8">Cytochrome P450</fullName>
    </submittedName>
</protein>
<feature type="transmembrane region" description="Helical" evidence="7">
    <location>
        <begin position="24"/>
        <end position="49"/>
    </location>
</feature>
<dbReference type="RefSeq" id="XP_066703992.1">
    <property type="nucleotide sequence ID" value="XM_066838928.1"/>
</dbReference>
<evidence type="ECO:0000256" key="5">
    <source>
        <dbReference type="ARBA" id="ARBA00023033"/>
    </source>
</evidence>
<keyword evidence="7" id="KW-0472">Membrane</keyword>
<sequence>MANMPTPPSYVAARLAGFETTPDVLAMITYVVSLILSLVAIHAFFYILLWSTQDAREAPTVDTGVPFLSALVYIEWQGLRYWDRHAALSESMNKPDINGTRVNMREWIDKEITMATTDAIYGPLNPFRDPKAAPIWPDYEGGLAPLLLNILPAITARRPAKAREALVRACERYYARGGQLHGSAFIKHRCEFYLSRGVPFEDIARIEVGAAIGLISNTKPAAFWLPYHVCSDPTLLESCRQELMSKAVRVEKAAENSTLTIDMTCVKSSCPILLSAFKETFRFHSMSISIRQVVGDDVLDSTYLLKKGSYLLIPAAVQHGMKSVWGEDVGRSDPTRFLQKDNNQKGRRPNPAAFRGFGGGSTLCPGRHFATTEILAFVAMAILRFDIRPQSGRWVMPTVGKSKPGIALHRPDQDLEVELVRRDGREVEWRVTFSGAGGPMRMSADDGGAAVG</sequence>
<evidence type="ECO:0000256" key="6">
    <source>
        <dbReference type="RuleBase" id="RU000461"/>
    </source>
</evidence>
<evidence type="ECO:0000256" key="2">
    <source>
        <dbReference type="ARBA" id="ARBA00010617"/>
    </source>
</evidence>
<dbReference type="EMBL" id="JAQQWE010000002">
    <property type="protein sequence ID" value="KAK7961881.1"/>
    <property type="molecule type" value="Genomic_DNA"/>
</dbReference>
<dbReference type="CDD" id="cd11040">
    <property type="entry name" value="CYP7_CYP8-like"/>
    <property type="match status" value="1"/>
</dbReference>
<dbReference type="PANTHER" id="PTHR47582:SF1">
    <property type="entry name" value="P450, PUTATIVE (EUROFUNG)-RELATED"/>
    <property type="match status" value="1"/>
</dbReference>
<dbReference type="PROSITE" id="PS00086">
    <property type="entry name" value="CYTOCHROME_P450"/>
    <property type="match status" value="1"/>
</dbReference>